<feature type="transmembrane region" description="Helical" evidence="6">
    <location>
        <begin position="103"/>
        <end position="120"/>
    </location>
</feature>
<protein>
    <recommendedName>
        <fullName evidence="6">Probable membrane transporter protein</fullName>
    </recommendedName>
</protein>
<dbReference type="PATRIC" id="fig|45056.6.peg.198"/>
<keyword evidence="3 6" id="KW-0812">Transmembrane</keyword>
<comment type="similarity">
    <text evidence="2 6">Belongs to the 4-toluene sulfonate uptake permease (TSUP) (TC 2.A.102) family.</text>
</comment>
<keyword evidence="9" id="KW-1185">Reference proteome</keyword>
<evidence type="ECO:0000256" key="6">
    <source>
        <dbReference type="RuleBase" id="RU363041"/>
    </source>
</evidence>
<dbReference type="Proteomes" id="UP000054859">
    <property type="component" value="Unassembled WGS sequence"/>
</dbReference>
<geneLocation type="plasmid" evidence="8 10">
    <name>9</name>
</geneLocation>
<feature type="transmembrane region" description="Helical" evidence="6">
    <location>
        <begin position="77"/>
        <end position="97"/>
    </location>
</feature>
<dbReference type="InterPro" id="IPR002781">
    <property type="entry name" value="TM_pro_TauE-like"/>
</dbReference>
<evidence type="ECO:0000313" key="8">
    <source>
        <dbReference type="EMBL" id="VEH84643.1"/>
    </source>
</evidence>
<evidence type="ECO:0000256" key="3">
    <source>
        <dbReference type="ARBA" id="ARBA00022692"/>
    </source>
</evidence>
<comment type="subcellular location">
    <subcellularLocation>
        <location evidence="6">Cell membrane</location>
        <topology evidence="6">Multi-pass membrane protein</topology>
    </subcellularLocation>
    <subcellularLocation>
        <location evidence="1">Membrane</location>
        <topology evidence="1">Multi-pass membrane protein</topology>
    </subcellularLocation>
</comment>
<feature type="transmembrane region" description="Helical" evidence="6">
    <location>
        <begin position="211"/>
        <end position="235"/>
    </location>
</feature>
<reference evidence="8 10" key="2">
    <citation type="submission" date="2018-12" db="EMBL/GenBank/DDBJ databases">
        <authorList>
            <consortium name="Pathogen Informatics"/>
        </authorList>
    </citation>
    <scope>NUCLEOTIDE SEQUENCE [LARGE SCALE GENOMIC DNA]</scope>
    <source>
        <strain evidence="8 10">NCTC12735</strain>
        <plasmid evidence="10">9</plasmid>
    </source>
</reference>
<dbReference type="Pfam" id="PF01925">
    <property type="entry name" value="TauE"/>
    <property type="match status" value="1"/>
</dbReference>
<keyword evidence="5 6" id="KW-0472">Membrane</keyword>
<feature type="transmembrane region" description="Helical" evidence="6">
    <location>
        <begin position="6"/>
        <end position="29"/>
    </location>
</feature>
<proteinExistence type="inferred from homology"/>
<dbReference type="Proteomes" id="UP000281170">
    <property type="component" value="Plasmid 9"/>
</dbReference>
<dbReference type="OrthoDB" id="45564at2"/>
<dbReference type="PANTHER" id="PTHR43701">
    <property type="entry name" value="MEMBRANE TRANSPORTER PROTEIN MJ0441-RELATED"/>
    <property type="match status" value="1"/>
</dbReference>
<sequence>MFELFIFYVFVGFAAQIVDGALGMAYGVISTTVLVSFGIPPAVASASVHTAEIVTTGISGISHAMFKNVDYVLFRRLVIPGIIGAVLGAYVLTIIPVNIARPLIAIYFIIMGVIILSRAFQGGKIMQSIKNFFSHRITRQKLPSKEAKGLIPLGLAGGFFDATGGGGWGSMVTSSLLAQGTTPHYTIGSVNFTEFLITISSSMTFFFTIGISHWLIILGLIVGGGIAAPLSAYIVRRIQPRIIMLVAGFVIIGLSIRTIIKLFF</sequence>
<evidence type="ECO:0000256" key="1">
    <source>
        <dbReference type="ARBA" id="ARBA00004141"/>
    </source>
</evidence>
<evidence type="ECO:0000313" key="9">
    <source>
        <dbReference type="Proteomes" id="UP000054859"/>
    </source>
</evidence>
<organism evidence="7 9">
    <name type="scientific">Legionella adelaidensis</name>
    <dbReference type="NCBI Taxonomy" id="45056"/>
    <lineage>
        <taxon>Bacteria</taxon>
        <taxon>Pseudomonadati</taxon>
        <taxon>Pseudomonadota</taxon>
        <taxon>Gammaproteobacteria</taxon>
        <taxon>Legionellales</taxon>
        <taxon>Legionellaceae</taxon>
        <taxon>Legionella</taxon>
    </lineage>
</organism>
<evidence type="ECO:0000256" key="5">
    <source>
        <dbReference type="ARBA" id="ARBA00023136"/>
    </source>
</evidence>
<name>A0A0W0R388_9GAMM</name>
<keyword evidence="4 6" id="KW-1133">Transmembrane helix</keyword>
<evidence type="ECO:0000256" key="4">
    <source>
        <dbReference type="ARBA" id="ARBA00022989"/>
    </source>
</evidence>
<feature type="transmembrane region" description="Helical" evidence="6">
    <location>
        <begin position="242"/>
        <end position="260"/>
    </location>
</feature>
<dbReference type="EMBL" id="LR134418">
    <property type="protein sequence ID" value="VEH84643.1"/>
    <property type="molecule type" value="Genomic_DNA"/>
</dbReference>
<dbReference type="STRING" id="45056.Lade_0194"/>
<dbReference type="PANTHER" id="PTHR43701:SF12">
    <property type="entry name" value="MEMBRANE TRANSPORTER PROTEIN YTNM-RELATED"/>
    <property type="match status" value="1"/>
</dbReference>
<reference evidence="7 9" key="1">
    <citation type="submission" date="2015-11" db="EMBL/GenBank/DDBJ databases">
        <title>Identification of large and diverse effector repertoires of 38 Legionella species.</title>
        <authorList>
            <person name="Burstein D."/>
            <person name="Amaro F."/>
            <person name="Zusman T."/>
            <person name="Lifshitz Z."/>
            <person name="Cohen O."/>
            <person name="Gilbert J.A."/>
            <person name="Pupko T."/>
            <person name="Shuman H.A."/>
            <person name="Segal G."/>
        </authorList>
    </citation>
    <scope>NUCLEOTIDE SEQUENCE [LARGE SCALE GENOMIC DNA]</scope>
    <source>
        <strain evidence="7 9">1762-AUS-E</strain>
    </source>
</reference>
<evidence type="ECO:0000313" key="10">
    <source>
        <dbReference type="Proteomes" id="UP000281170"/>
    </source>
</evidence>
<accession>A0A0W0R388</accession>
<evidence type="ECO:0000256" key="2">
    <source>
        <dbReference type="ARBA" id="ARBA00009142"/>
    </source>
</evidence>
<dbReference type="InterPro" id="IPR051598">
    <property type="entry name" value="TSUP/Inactive_protease-like"/>
</dbReference>
<dbReference type="KEGG" id="ladl:NCTC12735_00250"/>
<dbReference type="RefSeq" id="WP_058461291.1">
    <property type="nucleotide sequence ID" value="NZ_CAAAHS010000003.1"/>
</dbReference>
<dbReference type="EMBL" id="LNKA01000001">
    <property type="protein sequence ID" value="KTC65536.1"/>
    <property type="molecule type" value="Genomic_DNA"/>
</dbReference>
<keyword evidence="6" id="KW-1003">Cell membrane</keyword>
<gene>
    <name evidence="7" type="ORF">Lade_0194</name>
    <name evidence="8" type="ORF">NCTC12735_00250</name>
</gene>
<dbReference type="GO" id="GO:0005886">
    <property type="term" value="C:plasma membrane"/>
    <property type="evidence" value="ECO:0007669"/>
    <property type="project" value="UniProtKB-SubCell"/>
</dbReference>
<evidence type="ECO:0000313" key="7">
    <source>
        <dbReference type="EMBL" id="KTC65536.1"/>
    </source>
</evidence>
<dbReference type="AlphaFoldDB" id="A0A0W0R388"/>
<keyword evidence="8" id="KW-0614">Plasmid</keyword>